<gene>
    <name evidence="8" type="ORF">Vau01_051080</name>
</gene>
<organism evidence="8 9">
    <name type="scientific">Virgisporangium aurantiacum</name>
    <dbReference type="NCBI Taxonomy" id="175570"/>
    <lineage>
        <taxon>Bacteria</taxon>
        <taxon>Bacillati</taxon>
        <taxon>Actinomycetota</taxon>
        <taxon>Actinomycetes</taxon>
        <taxon>Micromonosporales</taxon>
        <taxon>Micromonosporaceae</taxon>
        <taxon>Virgisporangium</taxon>
    </lineage>
</organism>
<evidence type="ECO:0000256" key="6">
    <source>
        <dbReference type="RuleBase" id="RU003322"/>
    </source>
</evidence>
<proteinExistence type="inferred from homology"/>
<evidence type="ECO:0000256" key="7">
    <source>
        <dbReference type="SAM" id="MobiDB-lite"/>
    </source>
</evidence>
<accession>A0A8J3Z733</accession>
<feature type="compositionally biased region" description="Low complexity" evidence="7">
    <location>
        <begin position="476"/>
        <end position="501"/>
    </location>
</feature>
<dbReference type="PANTHER" id="PTHR19375">
    <property type="entry name" value="HEAT SHOCK PROTEIN 70KDA"/>
    <property type="match status" value="1"/>
</dbReference>
<evidence type="ECO:0008006" key="10">
    <source>
        <dbReference type="Google" id="ProtNLM"/>
    </source>
</evidence>
<dbReference type="InterPro" id="IPR013126">
    <property type="entry name" value="Hsp_70_fam"/>
</dbReference>
<evidence type="ECO:0000313" key="8">
    <source>
        <dbReference type="EMBL" id="GIJ57592.1"/>
    </source>
</evidence>
<evidence type="ECO:0000256" key="5">
    <source>
        <dbReference type="ARBA" id="ARBA00023186"/>
    </source>
</evidence>
<dbReference type="GO" id="GO:0140662">
    <property type="term" value="F:ATP-dependent protein folding chaperone"/>
    <property type="evidence" value="ECO:0007669"/>
    <property type="project" value="InterPro"/>
</dbReference>
<keyword evidence="4" id="KW-0346">Stress response</keyword>
<sequence>MEPLSAVLDACRLAVDFGTSNTVALLSLPGRNPTLLLFDGNPLLPSAVCATNPGELLVGADAVNAAPMYPQGYEPHPKRHIDDRVLLLDRVEVDIARVIGTVLGRVVEEAARVAGGRPGEVVLTHPASWGQRRKEVLLAAAAHAAIIGVRLMPEPVAAGRYFVDVLHQRLPAGGYLLVYDLGAGTFDTSVLRRTGDVFEVAASHGLADAGGLDIDAAVMTHILATTLADDQPVRDRLTEPRTATDRRHSLQLWAGVRTAKESLSRTASALVHVPLVDRDVPLGREQLDLLARPVLDRTIEATRAVLTDARVPPAGLAAIVLTGGASRMPLVATLLHQAFGIAPTVIEQPQLVVVEGSLGGAGTPVRADGRPVETGPPAHVLAEALPRPRRWRTRRTLIAAVAILLALLTGALVTLDDRDGWSPFGPADGGGRTGDRAGEAAGLTNGEARGDGRRTSPIPGAPVGSGGAGESQPGVGVSSPGALPGAPPGATATTGPTTAPAAQPPPSPSAASRTTSSGSGYACEQMGLRVSRVSGAAVTSWPDVRLRGCVRAGGAQYSAFGEATIEVRTSGTSASFSYRVELDECNGNQADSKVVSTGSTSAMSTTSTTSTNTWWYAASAKVVVRPTTVDFQAGGTRWLATVDTVTSPCIQLV</sequence>
<dbReference type="PROSITE" id="PS01036">
    <property type="entry name" value="HSP70_3"/>
    <property type="match status" value="1"/>
</dbReference>
<dbReference type="InterPro" id="IPR018181">
    <property type="entry name" value="Heat_shock_70_CS"/>
</dbReference>
<dbReference type="SUPFAM" id="SSF53067">
    <property type="entry name" value="Actin-like ATPase domain"/>
    <property type="match status" value="2"/>
</dbReference>
<dbReference type="AlphaFoldDB" id="A0A8J3Z733"/>
<evidence type="ECO:0000256" key="2">
    <source>
        <dbReference type="ARBA" id="ARBA00022741"/>
    </source>
</evidence>
<comment type="caution">
    <text evidence="8">The sequence shown here is derived from an EMBL/GenBank/DDBJ whole genome shotgun (WGS) entry which is preliminary data.</text>
</comment>
<protein>
    <recommendedName>
        <fullName evidence="10">Hsp70 protein</fullName>
    </recommendedName>
</protein>
<evidence type="ECO:0000256" key="4">
    <source>
        <dbReference type="ARBA" id="ARBA00023016"/>
    </source>
</evidence>
<dbReference type="Gene3D" id="3.90.640.10">
    <property type="entry name" value="Actin, Chain A, domain 4"/>
    <property type="match status" value="1"/>
</dbReference>
<reference evidence="8" key="1">
    <citation type="submission" date="2021-01" db="EMBL/GenBank/DDBJ databases">
        <title>Whole genome shotgun sequence of Virgisporangium aurantiacum NBRC 16421.</title>
        <authorList>
            <person name="Komaki H."/>
            <person name="Tamura T."/>
        </authorList>
    </citation>
    <scope>NUCLEOTIDE SEQUENCE</scope>
    <source>
        <strain evidence="8">NBRC 16421</strain>
    </source>
</reference>
<evidence type="ECO:0000256" key="1">
    <source>
        <dbReference type="ARBA" id="ARBA00007381"/>
    </source>
</evidence>
<dbReference type="EMBL" id="BOPG01000032">
    <property type="protein sequence ID" value="GIJ57592.1"/>
    <property type="molecule type" value="Genomic_DNA"/>
</dbReference>
<keyword evidence="3 6" id="KW-0067">ATP-binding</keyword>
<evidence type="ECO:0000313" key="9">
    <source>
        <dbReference type="Proteomes" id="UP000612585"/>
    </source>
</evidence>
<dbReference type="InterPro" id="IPR043129">
    <property type="entry name" value="ATPase_NBD"/>
</dbReference>
<feature type="region of interest" description="Disordered" evidence="7">
    <location>
        <begin position="417"/>
        <end position="520"/>
    </location>
</feature>
<name>A0A8J3Z733_9ACTN</name>
<dbReference type="Pfam" id="PF00012">
    <property type="entry name" value="HSP70"/>
    <property type="match status" value="1"/>
</dbReference>
<dbReference type="Gene3D" id="3.30.420.40">
    <property type="match status" value="2"/>
</dbReference>
<comment type="similarity">
    <text evidence="1 6">Belongs to the heat shock protein 70 family.</text>
</comment>
<feature type="compositionally biased region" description="Low complexity" evidence="7">
    <location>
        <begin position="509"/>
        <end position="520"/>
    </location>
</feature>
<dbReference type="PRINTS" id="PR00301">
    <property type="entry name" value="HEATSHOCK70"/>
</dbReference>
<evidence type="ECO:0000256" key="3">
    <source>
        <dbReference type="ARBA" id="ARBA00022840"/>
    </source>
</evidence>
<dbReference type="Proteomes" id="UP000612585">
    <property type="component" value="Unassembled WGS sequence"/>
</dbReference>
<keyword evidence="5" id="KW-0143">Chaperone</keyword>
<keyword evidence="9" id="KW-1185">Reference proteome</keyword>
<keyword evidence="2 6" id="KW-0547">Nucleotide-binding</keyword>
<dbReference type="GO" id="GO:0005524">
    <property type="term" value="F:ATP binding"/>
    <property type="evidence" value="ECO:0007669"/>
    <property type="project" value="UniProtKB-KW"/>
</dbReference>